<keyword evidence="2" id="KW-1185">Reference proteome</keyword>
<name>A0A9Q0YB80_HOLLE</name>
<gene>
    <name evidence="1" type="ORF">HOLleu_42083</name>
</gene>
<reference evidence="1" key="1">
    <citation type="submission" date="2021-10" db="EMBL/GenBank/DDBJ databases">
        <title>Tropical sea cucumber genome reveals ecological adaptation and Cuvierian tubules defense mechanism.</title>
        <authorList>
            <person name="Chen T."/>
        </authorList>
    </citation>
    <scope>NUCLEOTIDE SEQUENCE</scope>
    <source>
        <strain evidence="1">Nanhai2018</strain>
        <tissue evidence="1">Muscle</tissue>
    </source>
</reference>
<sequence length="393" mass="43722">MYSCLQSLPPKWQLPNSFVNLNLVIPPTQPEPQWINITQTDATACLPRFDISDLDTTRERTNPRRVRESDKDSFKKNVSVNLSSHEGYLIPEDDTRRSFLGDIDEIKEAIRQMCSEGVIISGYDSLLLQRSSMQLLEIAAKNSGYIILFFPSSYIFAVCIRCFLTICHATTSQRKLFSKLVCMVETRAFCQIRGGSFWFSRRGKCPLVPPPDAHGVCIPIKYVSLSNCLQSVNLSTAAIRTTSGLALTSRIPVEALAIYLYNRDMTEDEAIDILQFASMCPSLRHLSYYGCVPPRSFNVGPTLSTLKSRNVTVMAYVGHGWNDHSEDVTTATRCTINAELSGGSIPKIFGALRANCLRLRRKRIPGSNFWPSLTGAMAPVAPLPLDPPVAGEE</sequence>
<evidence type="ECO:0000313" key="1">
    <source>
        <dbReference type="EMBL" id="KAJ8019363.1"/>
    </source>
</evidence>
<organism evidence="1 2">
    <name type="scientific">Holothuria leucospilota</name>
    <name type="common">Black long sea cucumber</name>
    <name type="synonym">Mertensiothuria leucospilota</name>
    <dbReference type="NCBI Taxonomy" id="206669"/>
    <lineage>
        <taxon>Eukaryota</taxon>
        <taxon>Metazoa</taxon>
        <taxon>Echinodermata</taxon>
        <taxon>Eleutherozoa</taxon>
        <taxon>Echinozoa</taxon>
        <taxon>Holothuroidea</taxon>
        <taxon>Aspidochirotacea</taxon>
        <taxon>Aspidochirotida</taxon>
        <taxon>Holothuriidae</taxon>
        <taxon>Holothuria</taxon>
    </lineage>
</organism>
<accession>A0A9Q0YB80</accession>
<protein>
    <submittedName>
        <fullName evidence="1">Uncharacterized protein</fullName>
    </submittedName>
</protein>
<dbReference type="EMBL" id="JAIZAY010000029">
    <property type="protein sequence ID" value="KAJ8019363.1"/>
    <property type="molecule type" value="Genomic_DNA"/>
</dbReference>
<evidence type="ECO:0000313" key="2">
    <source>
        <dbReference type="Proteomes" id="UP001152320"/>
    </source>
</evidence>
<dbReference type="Proteomes" id="UP001152320">
    <property type="component" value="Unassembled WGS sequence"/>
</dbReference>
<dbReference type="AlphaFoldDB" id="A0A9Q0YB80"/>
<comment type="caution">
    <text evidence="1">The sequence shown here is derived from an EMBL/GenBank/DDBJ whole genome shotgun (WGS) entry which is preliminary data.</text>
</comment>
<proteinExistence type="predicted"/>